<evidence type="ECO:0000256" key="2">
    <source>
        <dbReference type="ARBA" id="ARBA00023125"/>
    </source>
</evidence>
<comment type="caution">
    <text evidence="7">The sequence shown here is derived from an EMBL/GenBank/DDBJ whole genome shotgun (WGS) entry which is preliminary data.</text>
</comment>
<keyword evidence="2 4" id="KW-0238">DNA-binding</keyword>
<dbReference type="PANTHER" id="PTHR30055">
    <property type="entry name" value="HTH-TYPE TRANSCRIPTIONAL REGULATOR RUTR"/>
    <property type="match status" value="1"/>
</dbReference>
<evidence type="ECO:0000256" key="1">
    <source>
        <dbReference type="ARBA" id="ARBA00023015"/>
    </source>
</evidence>
<dbReference type="SUPFAM" id="SSF46689">
    <property type="entry name" value="Homeodomain-like"/>
    <property type="match status" value="1"/>
</dbReference>
<dbReference type="InterPro" id="IPR036271">
    <property type="entry name" value="Tet_transcr_reg_TetR-rel_C_sf"/>
</dbReference>
<dbReference type="Pfam" id="PF00440">
    <property type="entry name" value="TetR_N"/>
    <property type="match status" value="1"/>
</dbReference>
<organism evidence="7 8">
    <name type="scientific">Goodfellowiella coeruleoviolacea</name>
    <dbReference type="NCBI Taxonomy" id="334858"/>
    <lineage>
        <taxon>Bacteria</taxon>
        <taxon>Bacillati</taxon>
        <taxon>Actinomycetota</taxon>
        <taxon>Actinomycetes</taxon>
        <taxon>Pseudonocardiales</taxon>
        <taxon>Pseudonocardiaceae</taxon>
        <taxon>Goodfellowiella</taxon>
    </lineage>
</organism>
<evidence type="ECO:0000313" key="7">
    <source>
        <dbReference type="EMBL" id="MCP2164307.1"/>
    </source>
</evidence>
<keyword evidence="3" id="KW-0804">Transcription</keyword>
<feature type="DNA-binding region" description="H-T-H motif" evidence="4">
    <location>
        <begin position="49"/>
        <end position="68"/>
    </location>
</feature>
<evidence type="ECO:0000313" key="8">
    <source>
        <dbReference type="Proteomes" id="UP001206128"/>
    </source>
</evidence>
<protein>
    <submittedName>
        <fullName evidence="7">Transcriptional regulator, TetR family</fullName>
    </submittedName>
</protein>
<dbReference type="PRINTS" id="PR00455">
    <property type="entry name" value="HTHTETR"/>
</dbReference>
<evidence type="ECO:0000256" key="5">
    <source>
        <dbReference type="SAM" id="MobiDB-lite"/>
    </source>
</evidence>
<keyword evidence="1" id="KW-0805">Transcription regulation</keyword>
<evidence type="ECO:0000256" key="3">
    <source>
        <dbReference type="ARBA" id="ARBA00023163"/>
    </source>
</evidence>
<feature type="domain" description="HTH tetR-type" evidence="6">
    <location>
        <begin position="27"/>
        <end position="86"/>
    </location>
</feature>
<reference evidence="7" key="1">
    <citation type="submission" date="2022-06" db="EMBL/GenBank/DDBJ databases">
        <title>Genomic Encyclopedia of Archaeal and Bacterial Type Strains, Phase II (KMG-II): from individual species to whole genera.</title>
        <authorList>
            <person name="Goeker M."/>
        </authorList>
    </citation>
    <scope>NUCLEOTIDE SEQUENCE</scope>
    <source>
        <strain evidence="7">DSM 43935</strain>
    </source>
</reference>
<dbReference type="GO" id="GO:0000976">
    <property type="term" value="F:transcription cis-regulatory region binding"/>
    <property type="evidence" value="ECO:0007669"/>
    <property type="project" value="TreeGrafter"/>
</dbReference>
<dbReference type="InterPro" id="IPR050109">
    <property type="entry name" value="HTH-type_TetR-like_transc_reg"/>
</dbReference>
<feature type="compositionally biased region" description="Basic and acidic residues" evidence="5">
    <location>
        <begin position="15"/>
        <end position="27"/>
    </location>
</feature>
<dbReference type="Gene3D" id="1.10.357.10">
    <property type="entry name" value="Tetracycline Repressor, domain 2"/>
    <property type="match status" value="1"/>
</dbReference>
<evidence type="ECO:0000256" key="4">
    <source>
        <dbReference type="PROSITE-ProRule" id="PRU00335"/>
    </source>
</evidence>
<dbReference type="Proteomes" id="UP001206128">
    <property type="component" value="Unassembled WGS sequence"/>
</dbReference>
<proteinExistence type="predicted"/>
<name>A0AAE3GBP2_9PSEU</name>
<dbReference type="InterPro" id="IPR001647">
    <property type="entry name" value="HTH_TetR"/>
</dbReference>
<dbReference type="AlphaFoldDB" id="A0AAE3GBP2"/>
<dbReference type="GO" id="GO:0003700">
    <property type="term" value="F:DNA-binding transcription factor activity"/>
    <property type="evidence" value="ECO:0007669"/>
    <property type="project" value="TreeGrafter"/>
</dbReference>
<sequence length="228" mass="24708">MTGQAAQLPRVSPHRPPETPRLRADAQHNRDRILAVARETFATLGLDVPMAAIARRAGVGVATLYRRFPTKEALVTEAFAEQIAACVAVVDDALADPDPWRGFCSVIEKVCDMHAVDKGFTAAFLSAFPDSTVFDHQRAHAELGFVKLAQRAKDAGHLRADFAQDDLVLLLMANAGIVTQSPEAALAASRRLVAYLLQSFRADHTGPPPPLPPTTPLGLQDVFYRPKP</sequence>
<evidence type="ECO:0000259" key="6">
    <source>
        <dbReference type="PROSITE" id="PS50977"/>
    </source>
</evidence>
<gene>
    <name evidence="7" type="ORF">LX83_001147</name>
</gene>
<feature type="region of interest" description="Disordered" evidence="5">
    <location>
        <begin position="1"/>
        <end position="27"/>
    </location>
</feature>
<keyword evidence="8" id="KW-1185">Reference proteome</keyword>
<dbReference type="PANTHER" id="PTHR30055:SF234">
    <property type="entry name" value="HTH-TYPE TRANSCRIPTIONAL REGULATOR BETI"/>
    <property type="match status" value="1"/>
</dbReference>
<dbReference type="InterPro" id="IPR009057">
    <property type="entry name" value="Homeodomain-like_sf"/>
</dbReference>
<dbReference type="PROSITE" id="PS50977">
    <property type="entry name" value="HTH_TETR_2"/>
    <property type="match status" value="1"/>
</dbReference>
<accession>A0AAE3GBP2</accession>
<dbReference type="EMBL" id="JAMTCK010000002">
    <property type="protein sequence ID" value="MCP2164307.1"/>
    <property type="molecule type" value="Genomic_DNA"/>
</dbReference>
<dbReference type="SUPFAM" id="SSF48498">
    <property type="entry name" value="Tetracyclin repressor-like, C-terminal domain"/>
    <property type="match status" value="1"/>
</dbReference>